<gene>
    <name evidence="1" type="ORF">MYCIT1_LOCUS6843</name>
</gene>
<name>A0AAD2GY49_9AGAR</name>
<sequence length="524" mass="59395">MVGLSLSRVPADVLLDVAALLANRSDLLRQCKSFYYELAPVLYQCVFLGSTEQCTATLNMLKRQRTIARHVRELIVRPSRPKGTREQLISDSRAASAAVAEIASNLDALKKFSWCGDECHEEMWLALRMCCPRLRYLYDFVDLLGFSVNLTPGFYERDIVSLLEDEEERRPSKRLWDMLFQRCPNLEELVIEGHSPFPVDVRCLTEGRWPHLHELRLGDVAVDWTTPPTTGKGAFIAFLEAHDGLHSLGLSRHNVDHRHLTALEPDILKLSSFTGTFPQLQTLVSTYPHLTSLTFREPLWSRDVMTMTLSSVLQQLPALTQLNVTFLLHSPYDSSSILRALMSSCPNLRDLKLSCIRTSSFQLDSFAKSLPAFRRLQTLKLTLVPTGDMSISAAGSRIVRSNPRLHHLSLSFVHSGYPHALPRRSWLLFLIPRLVEANATFSIERDQFGLPETLGIHERRTTVWPWRGLVHQSKVSAQDLRPSTAANRNVVRILFERSAAGEEMRMIVFCSMLVCFAGVFALRD</sequence>
<proteinExistence type="predicted"/>
<dbReference type="GO" id="GO:0019005">
    <property type="term" value="C:SCF ubiquitin ligase complex"/>
    <property type="evidence" value="ECO:0007669"/>
    <property type="project" value="TreeGrafter"/>
</dbReference>
<dbReference type="GO" id="GO:0031146">
    <property type="term" value="P:SCF-dependent proteasomal ubiquitin-dependent protein catabolic process"/>
    <property type="evidence" value="ECO:0007669"/>
    <property type="project" value="TreeGrafter"/>
</dbReference>
<evidence type="ECO:0008006" key="3">
    <source>
        <dbReference type="Google" id="ProtNLM"/>
    </source>
</evidence>
<evidence type="ECO:0000313" key="2">
    <source>
        <dbReference type="Proteomes" id="UP001295794"/>
    </source>
</evidence>
<keyword evidence="2" id="KW-1185">Reference proteome</keyword>
<protein>
    <recommendedName>
        <fullName evidence="3">F-box domain-containing protein</fullName>
    </recommendedName>
</protein>
<dbReference type="PANTHER" id="PTHR16134">
    <property type="entry name" value="F-BOX/TPR REPEAT PROTEIN POF3"/>
    <property type="match status" value="1"/>
</dbReference>
<dbReference type="AlphaFoldDB" id="A0AAD2GY49"/>
<dbReference type="Gene3D" id="3.80.10.10">
    <property type="entry name" value="Ribonuclease Inhibitor"/>
    <property type="match status" value="1"/>
</dbReference>
<dbReference type="EMBL" id="CAVNYO010000097">
    <property type="protein sequence ID" value="CAK5265671.1"/>
    <property type="molecule type" value="Genomic_DNA"/>
</dbReference>
<dbReference type="InterPro" id="IPR032675">
    <property type="entry name" value="LRR_dom_sf"/>
</dbReference>
<accession>A0AAD2GY49</accession>
<comment type="caution">
    <text evidence="1">The sequence shown here is derived from an EMBL/GenBank/DDBJ whole genome shotgun (WGS) entry which is preliminary data.</text>
</comment>
<reference evidence="1" key="1">
    <citation type="submission" date="2023-11" db="EMBL/GenBank/DDBJ databases">
        <authorList>
            <person name="De Vega J J."/>
            <person name="De Vega J J."/>
        </authorList>
    </citation>
    <scope>NUCLEOTIDE SEQUENCE</scope>
</reference>
<dbReference type="SUPFAM" id="SSF52047">
    <property type="entry name" value="RNI-like"/>
    <property type="match status" value="1"/>
</dbReference>
<organism evidence="1 2">
    <name type="scientific">Mycena citricolor</name>
    <dbReference type="NCBI Taxonomy" id="2018698"/>
    <lineage>
        <taxon>Eukaryota</taxon>
        <taxon>Fungi</taxon>
        <taxon>Dikarya</taxon>
        <taxon>Basidiomycota</taxon>
        <taxon>Agaricomycotina</taxon>
        <taxon>Agaricomycetes</taxon>
        <taxon>Agaricomycetidae</taxon>
        <taxon>Agaricales</taxon>
        <taxon>Marasmiineae</taxon>
        <taxon>Mycenaceae</taxon>
        <taxon>Mycena</taxon>
    </lineage>
</organism>
<dbReference type="Proteomes" id="UP001295794">
    <property type="component" value="Unassembled WGS sequence"/>
</dbReference>
<dbReference type="PANTHER" id="PTHR16134:SF148">
    <property type="entry name" value="S-PHASE KINASE-ASSOCIATED PROTEIN 2, ISOFORM A"/>
    <property type="match status" value="1"/>
</dbReference>
<evidence type="ECO:0000313" key="1">
    <source>
        <dbReference type="EMBL" id="CAK5265671.1"/>
    </source>
</evidence>